<evidence type="ECO:0000256" key="10">
    <source>
        <dbReference type="ARBA" id="ARBA00046288"/>
    </source>
</evidence>
<evidence type="ECO:0000256" key="7">
    <source>
        <dbReference type="ARBA" id="ARBA00022989"/>
    </source>
</evidence>
<evidence type="ECO:0000256" key="6">
    <source>
        <dbReference type="ARBA" id="ARBA00022824"/>
    </source>
</evidence>
<keyword evidence="5 12" id="KW-0812">Transmembrane</keyword>
<evidence type="ECO:0000256" key="2">
    <source>
        <dbReference type="ARBA" id="ARBA00009995"/>
    </source>
</evidence>
<dbReference type="InterPro" id="IPR050271">
    <property type="entry name" value="UDP-glycosyltransferase"/>
</dbReference>
<dbReference type="PROSITE" id="PS00375">
    <property type="entry name" value="UDPGT"/>
    <property type="match status" value="1"/>
</dbReference>
<dbReference type="EMBL" id="GECU01020359">
    <property type="protein sequence ID" value="JAS87347.1"/>
    <property type="molecule type" value="Transcribed_RNA"/>
</dbReference>
<feature type="chain" id="PRO_5008447302" description="UDP-glucuronosyltransferase" evidence="12">
    <location>
        <begin position="20"/>
        <end position="516"/>
    </location>
</feature>
<dbReference type="GO" id="GO:0005783">
    <property type="term" value="C:endoplasmic reticulum"/>
    <property type="evidence" value="ECO:0007669"/>
    <property type="project" value="UniProtKB-SubCell"/>
</dbReference>
<comment type="catalytic activity">
    <reaction evidence="12">
        <text>glucuronate acceptor + UDP-alpha-D-glucuronate = acceptor beta-D-glucuronoside + UDP + H(+)</text>
        <dbReference type="Rhea" id="RHEA:21032"/>
        <dbReference type="ChEBI" id="CHEBI:15378"/>
        <dbReference type="ChEBI" id="CHEBI:58052"/>
        <dbReference type="ChEBI" id="CHEBI:58223"/>
        <dbReference type="ChEBI" id="CHEBI:132367"/>
        <dbReference type="ChEBI" id="CHEBI:132368"/>
        <dbReference type="EC" id="2.4.1.17"/>
    </reaction>
</comment>
<dbReference type="InterPro" id="IPR035595">
    <property type="entry name" value="UDP_glycos_trans_CS"/>
</dbReference>
<dbReference type="GO" id="GO:0016020">
    <property type="term" value="C:membrane"/>
    <property type="evidence" value="ECO:0007669"/>
    <property type="project" value="UniProtKB-SubCell"/>
</dbReference>
<keyword evidence="12" id="KW-0732">Signal</keyword>
<keyword evidence="4 11" id="KW-0808">Transferase</keyword>
<evidence type="ECO:0000256" key="11">
    <source>
        <dbReference type="RuleBase" id="RU003718"/>
    </source>
</evidence>
<dbReference type="FunFam" id="3.40.50.2000:FF:000050">
    <property type="entry name" value="UDP-glucuronosyltransferase"/>
    <property type="match status" value="1"/>
</dbReference>
<sequence>MHVFLILLSALLSISLCRGARILALLPENCRSHYIVMEPLLLELHNRGHHLTVVTSFPQKEPLENFTEIDFSSQLPAPTNQFNLEIIRRRLSNMYVTASFEIEFNLAMCHEVLGNERVLKLLEERFDLVILEIFAADCFTYYPYKMKVPFINFISSTVLPWATERTGLPDNPSYIPNYFVSYRPDMTFFQRTFNTVSLYFMKIFYKYESEFSSWRIAEDVFDEKLPPMDEINRQTSLIFVNSHFTLSQSRPFTPNVIEVGGIHIKDVQPLPKDIKDFLDGANEGVILMSFGSLVLFSSLPPEMIRMFLDVFGTLPQRVILKYEDDLLDVPPNVMYKKWLPQADIIAHPNVRLLITHCGIASITEAVYYSKPMVAIPLFADQYKNAWDVVNREVGILLDFNNLSQRDFSQAVKAVLDNPRYSENMRRLSKQFQDRPMTPLQTAVYWTEYVIRHQGAPHLRPASVNLPFYQYLLLDIIAVIGVSLIFVLGFLYYSIRLTLKLQKFVVYRRRSNKNKNE</sequence>
<dbReference type="PANTHER" id="PTHR48043">
    <property type="entry name" value="EG:EG0003.4 PROTEIN-RELATED"/>
    <property type="match status" value="1"/>
</dbReference>
<comment type="similarity">
    <text evidence="2 11">Belongs to the UDP-glycosyltransferase family.</text>
</comment>
<dbReference type="AlphaFoldDB" id="A0A1B6IK98"/>
<evidence type="ECO:0000256" key="1">
    <source>
        <dbReference type="ARBA" id="ARBA00004240"/>
    </source>
</evidence>
<dbReference type="EC" id="2.4.1.17" evidence="12"/>
<feature type="transmembrane region" description="Helical" evidence="12">
    <location>
        <begin position="467"/>
        <end position="492"/>
    </location>
</feature>
<gene>
    <name evidence="13" type="ORF">g.27739</name>
</gene>
<keyword evidence="6" id="KW-0256">Endoplasmic reticulum</keyword>
<feature type="signal peptide" evidence="12">
    <location>
        <begin position="1"/>
        <end position="19"/>
    </location>
</feature>
<keyword evidence="7 12" id="KW-1133">Transmembrane helix</keyword>
<dbReference type="InterPro" id="IPR002213">
    <property type="entry name" value="UDP_glucos_trans"/>
</dbReference>
<evidence type="ECO:0000256" key="8">
    <source>
        <dbReference type="ARBA" id="ARBA00023136"/>
    </source>
</evidence>
<evidence type="ECO:0000256" key="12">
    <source>
        <dbReference type="RuleBase" id="RU362059"/>
    </source>
</evidence>
<accession>A0A1B6IK98</accession>
<dbReference type="CDD" id="cd03784">
    <property type="entry name" value="GT1_Gtf-like"/>
    <property type="match status" value="1"/>
</dbReference>
<reference evidence="13" key="1">
    <citation type="submission" date="2015-11" db="EMBL/GenBank/DDBJ databases">
        <title>De novo transcriptome assembly of four potential Pierce s Disease insect vectors from Arizona vineyards.</title>
        <authorList>
            <person name="Tassone E.E."/>
        </authorList>
    </citation>
    <scope>NUCLEOTIDE SEQUENCE</scope>
</reference>
<comment type="subcellular location">
    <subcellularLocation>
        <location evidence="10">Endomembrane system</location>
        <topology evidence="10">Single-pass type I membrane protein</topology>
    </subcellularLocation>
    <subcellularLocation>
        <location evidence="1">Endoplasmic reticulum</location>
    </subcellularLocation>
    <subcellularLocation>
        <location evidence="12">Membrane</location>
        <topology evidence="12">Single-pass membrane protein</topology>
    </subcellularLocation>
</comment>
<keyword evidence="3 11" id="KW-0328">Glycosyltransferase</keyword>
<proteinExistence type="inferred from homology"/>
<organism evidence="13">
    <name type="scientific">Homalodisca liturata</name>
    <dbReference type="NCBI Taxonomy" id="320908"/>
    <lineage>
        <taxon>Eukaryota</taxon>
        <taxon>Metazoa</taxon>
        <taxon>Ecdysozoa</taxon>
        <taxon>Arthropoda</taxon>
        <taxon>Hexapoda</taxon>
        <taxon>Insecta</taxon>
        <taxon>Pterygota</taxon>
        <taxon>Neoptera</taxon>
        <taxon>Paraneoptera</taxon>
        <taxon>Hemiptera</taxon>
        <taxon>Auchenorrhyncha</taxon>
        <taxon>Membracoidea</taxon>
        <taxon>Cicadellidae</taxon>
        <taxon>Cicadellinae</taxon>
        <taxon>Proconiini</taxon>
        <taxon>Homalodisca</taxon>
    </lineage>
</organism>
<dbReference type="GO" id="GO:0015020">
    <property type="term" value="F:glucuronosyltransferase activity"/>
    <property type="evidence" value="ECO:0007669"/>
    <property type="project" value="UniProtKB-EC"/>
</dbReference>
<evidence type="ECO:0000313" key="13">
    <source>
        <dbReference type="EMBL" id="JAS87347.1"/>
    </source>
</evidence>
<dbReference type="SUPFAM" id="SSF53756">
    <property type="entry name" value="UDP-Glycosyltransferase/glycogen phosphorylase"/>
    <property type="match status" value="1"/>
</dbReference>
<evidence type="ECO:0000256" key="3">
    <source>
        <dbReference type="ARBA" id="ARBA00022676"/>
    </source>
</evidence>
<name>A0A1B6IK98_9HEMI</name>
<evidence type="ECO:0000256" key="4">
    <source>
        <dbReference type="ARBA" id="ARBA00022679"/>
    </source>
</evidence>
<protein>
    <recommendedName>
        <fullName evidence="12">UDP-glucuronosyltransferase</fullName>
        <ecNumber evidence="12">2.4.1.17</ecNumber>
    </recommendedName>
</protein>
<keyword evidence="8 12" id="KW-0472">Membrane</keyword>
<evidence type="ECO:0000256" key="9">
    <source>
        <dbReference type="ARBA" id="ARBA00023180"/>
    </source>
</evidence>
<keyword evidence="9" id="KW-0325">Glycoprotein</keyword>
<dbReference type="PANTHER" id="PTHR48043:SF145">
    <property type="entry name" value="FI06409P-RELATED"/>
    <property type="match status" value="1"/>
</dbReference>
<evidence type="ECO:0000256" key="5">
    <source>
        <dbReference type="ARBA" id="ARBA00022692"/>
    </source>
</evidence>
<dbReference type="Gene3D" id="3.40.50.2000">
    <property type="entry name" value="Glycogen Phosphorylase B"/>
    <property type="match status" value="2"/>
</dbReference>
<dbReference type="Pfam" id="PF00201">
    <property type="entry name" value="UDPGT"/>
    <property type="match status" value="1"/>
</dbReference>